<name>A0ABZ0PIL2_9PROT</name>
<protein>
    <submittedName>
        <fullName evidence="1">YjbF family lipoprotein</fullName>
    </submittedName>
</protein>
<dbReference type="Gene3D" id="2.40.360.10">
    <property type="entry name" value="YmcC-like"/>
    <property type="match status" value="1"/>
</dbReference>
<dbReference type="Proteomes" id="UP001305521">
    <property type="component" value="Chromosome"/>
</dbReference>
<keyword evidence="2" id="KW-1185">Reference proteome</keyword>
<reference evidence="1 2" key="1">
    <citation type="submission" date="2023-11" db="EMBL/GenBank/DDBJ databases">
        <title>Arctic aerobic anoxygenic photoheterotroph Sediminicoccus rosea KRV36 adapts its photosynthesis to long days of polar summer.</title>
        <authorList>
            <person name="Tomasch J."/>
            <person name="Kopejtka K."/>
            <person name="Bily T."/>
            <person name="Gardiner A.T."/>
            <person name="Gardian Z."/>
            <person name="Shivaramu S."/>
            <person name="Koblizek M."/>
            <person name="Engelhardt F."/>
            <person name="Kaftan D."/>
        </authorList>
    </citation>
    <scope>NUCLEOTIDE SEQUENCE [LARGE SCALE GENOMIC DNA]</scope>
    <source>
        <strain evidence="1 2">R-30</strain>
    </source>
</reference>
<keyword evidence="1" id="KW-0449">Lipoprotein</keyword>
<dbReference type="EMBL" id="CP137852">
    <property type="protein sequence ID" value="WPB85558.1"/>
    <property type="molecule type" value="Genomic_DNA"/>
</dbReference>
<gene>
    <name evidence="1" type="ORF">R9Z33_01495</name>
</gene>
<evidence type="ECO:0000313" key="1">
    <source>
        <dbReference type="EMBL" id="WPB85558.1"/>
    </source>
</evidence>
<dbReference type="InterPro" id="IPR021308">
    <property type="entry name" value="GfcB"/>
</dbReference>
<dbReference type="InterPro" id="IPR023373">
    <property type="entry name" value="YmcC_sf"/>
</dbReference>
<evidence type="ECO:0000313" key="2">
    <source>
        <dbReference type="Proteomes" id="UP001305521"/>
    </source>
</evidence>
<dbReference type="RefSeq" id="WP_318649529.1">
    <property type="nucleotide sequence ID" value="NZ_CP137852.1"/>
</dbReference>
<proteinExistence type="predicted"/>
<dbReference type="SUPFAM" id="SSF159270">
    <property type="entry name" value="YmcC-like"/>
    <property type="match status" value="1"/>
</dbReference>
<dbReference type="Pfam" id="PF11102">
    <property type="entry name" value="YjbF"/>
    <property type="match status" value="1"/>
</dbReference>
<organism evidence="1 2">
    <name type="scientific">Sediminicoccus rosea</name>
    <dbReference type="NCBI Taxonomy" id="1225128"/>
    <lineage>
        <taxon>Bacteria</taxon>
        <taxon>Pseudomonadati</taxon>
        <taxon>Pseudomonadota</taxon>
        <taxon>Alphaproteobacteria</taxon>
        <taxon>Acetobacterales</taxon>
        <taxon>Roseomonadaceae</taxon>
        <taxon>Sediminicoccus</taxon>
    </lineage>
</organism>
<accession>A0ABZ0PIL2</accession>
<sequence length="207" mass="22169">MRAFLPIALLALAGCTSDSTFGGFLPGGEPDRLAIAEIESAEAEESGEVLRLALGRRRASAVLIQQQGTRRMWRAPGGVVVATDGARVVGTAGLPQMVMATRFDGPDPLTDPRALLTRTAETRRLVDVSGASRDPASMRFGLSFDCRLRAAETEDGYILVEERCRVPGLSPVVNRFWAERESGAVGYAEQWIGPGIGPLALDFQPAE</sequence>
<dbReference type="PROSITE" id="PS51257">
    <property type="entry name" value="PROKAR_LIPOPROTEIN"/>
    <property type="match status" value="1"/>
</dbReference>